<dbReference type="Proteomes" id="UP001383192">
    <property type="component" value="Unassembled WGS sequence"/>
</dbReference>
<feature type="compositionally biased region" description="Polar residues" evidence="5">
    <location>
        <begin position="555"/>
        <end position="564"/>
    </location>
</feature>
<dbReference type="Gene3D" id="2.60.120.10">
    <property type="entry name" value="Jelly Rolls"/>
    <property type="match status" value="1"/>
</dbReference>
<feature type="compositionally biased region" description="Acidic residues" evidence="5">
    <location>
        <begin position="283"/>
        <end position="292"/>
    </location>
</feature>
<evidence type="ECO:0000313" key="8">
    <source>
        <dbReference type="Proteomes" id="UP001383192"/>
    </source>
</evidence>
<evidence type="ECO:0000256" key="3">
    <source>
        <dbReference type="ARBA" id="ARBA00023125"/>
    </source>
</evidence>
<dbReference type="AlphaFoldDB" id="A0AAW0DJ61"/>
<feature type="region of interest" description="Disordered" evidence="5">
    <location>
        <begin position="379"/>
        <end position="419"/>
    </location>
</feature>
<feature type="compositionally biased region" description="Polar residues" evidence="5">
    <location>
        <begin position="181"/>
        <end position="202"/>
    </location>
</feature>
<evidence type="ECO:0000256" key="5">
    <source>
        <dbReference type="SAM" id="MobiDB-lite"/>
    </source>
</evidence>
<dbReference type="PANTHER" id="PTHR16684">
    <property type="entry name" value="CENTROMERE PROTEIN C"/>
    <property type="match status" value="1"/>
</dbReference>
<dbReference type="GO" id="GO:0019237">
    <property type="term" value="F:centromeric DNA binding"/>
    <property type="evidence" value="ECO:0007669"/>
    <property type="project" value="InterPro"/>
</dbReference>
<dbReference type="InterPro" id="IPR025974">
    <property type="entry name" value="Mif2/CENP-C_cupin"/>
</dbReference>
<dbReference type="InterPro" id="IPR011051">
    <property type="entry name" value="RmlC_Cupin_sf"/>
</dbReference>
<dbReference type="EMBL" id="JAYKXP010000013">
    <property type="protein sequence ID" value="KAK7051277.1"/>
    <property type="molecule type" value="Genomic_DNA"/>
</dbReference>
<dbReference type="SUPFAM" id="SSF51182">
    <property type="entry name" value="RmlC-like cupins"/>
    <property type="match status" value="1"/>
</dbReference>
<dbReference type="InterPro" id="IPR014710">
    <property type="entry name" value="RmlC-like_jellyroll"/>
</dbReference>
<evidence type="ECO:0000256" key="1">
    <source>
        <dbReference type="ARBA" id="ARBA00004123"/>
    </source>
</evidence>
<keyword evidence="8" id="KW-1185">Reference proteome</keyword>
<dbReference type="GO" id="GO:0005634">
    <property type="term" value="C:nucleus"/>
    <property type="evidence" value="ECO:0007669"/>
    <property type="project" value="UniProtKB-SubCell"/>
</dbReference>
<dbReference type="CDD" id="cd06993">
    <property type="entry name" value="cupin_CENP-C_C"/>
    <property type="match status" value="1"/>
</dbReference>
<comment type="subcellular location">
    <subcellularLocation>
        <location evidence="1">Nucleus</location>
    </subcellularLocation>
</comment>
<feature type="region of interest" description="Disordered" evidence="5">
    <location>
        <begin position="135"/>
        <end position="350"/>
    </location>
</feature>
<keyword evidence="3" id="KW-0238">DNA-binding</keyword>
<dbReference type="GO" id="GO:0051315">
    <property type="term" value="P:attachment of mitotic spindle microtubules to kinetochore"/>
    <property type="evidence" value="ECO:0007669"/>
    <property type="project" value="TreeGrafter"/>
</dbReference>
<dbReference type="InterPro" id="IPR028386">
    <property type="entry name" value="CENP-C/Mif2/cnp3"/>
</dbReference>
<feature type="region of interest" description="Disordered" evidence="5">
    <location>
        <begin position="553"/>
        <end position="595"/>
    </location>
</feature>
<comment type="similarity">
    <text evidence="2">Belongs to the CENP-C/MIF2 family.</text>
</comment>
<feature type="compositionally biased region" description="Polar residues" evidence="5">
    <location>
        <begin position="230"/>
        <end position="241"/>
    </location>
</feature>
<evidence type="ECO:0000256" key="2">
    <source>
        <dbReference type="ARBA" id="ARBA00010291"/>
    </source>
</evidence>
<feature type="compositionally biased region" description="Basic and acidic residues" evidence="5">
    <location>
        <begin position="302"/>
        <end position="311"/>
    </location>
</feature>
<feature type="domain" description="Mif2/CENP-C cupin" evidence="6">
    <location>
        <begin position="460"/>
        <end position="544"/>
    </location>
</feature>
<feature type="compositionally biased region" description="Acidic residues" evidence="5">
    <location>
        <begin position="81"/>
        <end position="94"/>
    </location>
</feature>
<evidence type="ECO:0000313" key="7">
    <source>
        <dbReference type="EMBL" id="KAK7051277.1"/>
    </source>
</evidence>
<dbReference type="Pfam" id="PF11699">
    <property type="entry name" value="CENP-C_C"/>
    <property type="match status" value="1"/>
</dbReference>
<name>A0AAW0DJ61_9AGAR</name>
<keyword evidence="4" id="KW-0539">Nucleus</keyword>
<dbReference type="PANTHER" id="PTHR16684:SF11">
    <property type="entry name" value="CENTROMERE PROTEIN C"/>
    <property type="match status" value="1"/>
</dbReference>
<gene>
    <name evidence="7" type="primary">MIF2_2</name>
    <name evidence="7" type="ORF">VNI00_004777</name>
</gene>
<feature type="compositionally biased region" description="Polar residues" evidence="5">
    <location>
        <begin position="160"/>
        <end position="173"/>
    </location>
</feature>
<feature type="compositionally biased region" description="Basic residues" evidence="5">
    <location>
        <begin position="388"/>
        <end position="398"/>
    </location>
</feature>
<feature type="compositionally biased region" description="Basic and acidic residues" evidence="5">
    <location>
        <begin position="399"/>
        <end position="419"/>
    </location>
</feature>
<organism evidence="7 8">
    <name type="scientific">Paramarasmius palmivorus</name>
    <dbReference type="NCBI Taxonomy" id="297713"/>
    <lineage>
        <taxon>Eukaryota</taxon>
        <taxon>Fungi</taxon>
        <taxon>Dikarya</taxon>
        <taxon>Basidiomycota</taxon>
        <taxon>Agaricomycotina</taxon>
        <taxon>Agaricomycetes</taxon>
        <taxon>Agaricomycetidae</taxon>
        <taxon>Agaricales</taxon>
        <taxon>Marasmiineae</taxon>
        <taxon>Marasmiaceae</taxon>
        <taxon>Paramarasmius</taxon>
    </lineage>
</organism>
<dbReference type="GO" id="GO:0000776">
    <property type="term" value="C:kinetochore"/>
    <property type="evidence" value="ECO:0007669"/>
    <property type="project" value="InterPro"/>
</dbReference>
<accession>A0AAW0DJ61</accession>
<evidence type="ECO:0000259" key="6">
    <source>
        <dbReference type="Pfam" id="PF11699"/>
    </source>
</evidence>
<evidence type="ECO:0000256" key="4">
    <source>
        <dbReference type="ARBA" id="ARBA00023242"/>
    </source>
</evidence>
<proteinExistence type="inferred from homology"/>
<feature type="region of interest" description="Disordered" evidence="5">
    <location>
        <begin position="59"/>
        <end position="94"/>
    </location>
</feature>
<comment type="caution">
    <text evidence="7">The sequence shown here is derived from an EMBL/GenBank/DDBJ whole genome shotgun (WGS) entry which is preliminary data.</text>
</comment>
<reference evidence="7 8" key="1">
    <citation type="submission" date="2024-01" db="EMBL/GenBank/DDBJ databases">
        <title>A draft genome for a cacao thread blight-causing isolate of Paramarasmius palmivorus.</title>
        <authorList>
            <person name="Baruah I.K."/>
            <person name="Bukari Y."/>
            <person name="Amoako-Attah I."/>
            <person name="Meinhardt L.W."/>
            <person name="Bailey B.A."/>
            <person name="Cohen S.P."/>
        </authorList>
    </citation>
    <scope>NUCLEOTIDE SEQUENCE [LARGE SCALE GENOMIC DNA]</scope>
    <source>
        <strain evidence="7 8">GH-12</strain>
    </source>
</reference>
<sequence length="595" mass="66738">MAQDAPRRSSTGTRRGPPKPHVPFRGENHNVAKRTGVTIQQTEVGSDGFEPFEDVFKQADTLTPYQVKGKKKRKESLPQDDLYDEDDGGGEEDMEIDMKIDQGPMHYIANVRQPTSPKVSRVSTSRLRAVARTRSDLYDTIPSPHRDSPARLSRSAVTYAGTSRFSIPDTSYNDEGYSMDISITNGGIGFSQRTPSPHNRSFNDLDRDDEEEEEEEEEEERTPVPVPSARSANRSEVTPTPRNIRKGTPAPPHYEEDMDEDTIQAPGPADESFDEPPPPLPEEQPEEQEEEDPNPKAKKKRLSEPAQEKPAKSKKPKQKVQSIHSTILKENQTDGVRRSQRRSYKPLQYWRNEKVVYGRPTHKDGQILVPHIKEIVRVPEEPPEPLTKKRKRTSKARSRPPDSGKLARDPDDFPEKGWDDNTAERGLVLDWKTGEPVEKRIACLAKNLTFQQAANSEWLFQKIFGDEQFIAAGQLVIPENSRKPSKPTRDNTYIFCILEGAVNVKINEENSMILCQGAMFMVPRGNQYFIENISDRPARLFFTQARMVTADRDTVSPQKPSASGASALVRAATSGAEKNSAAAEKALKRAATSGT</sequence>
<feature type="compositionally biased region" description="Acidic residues" evidence="5">
    <location>
        <begin position="206"/>
        <end position="220"/>
    </location>
</feature>
<dbReference type="GO" id="GO:0051455">
    <property type="term" value="P:spindle attachment to meiosis I kinetochore"/>
    <property type="evidence" value="ECO:0007669"/>
    <property type="project" value="TreeGrafter"/>
</dbReference>
<protein>
    <submittedName>
        <fullName evidence="7">Mitotic fidelity of chromosome transmission-related protein</fullName>
    </submittedName>
</protein>
<dbReference type="GO" id="GO:0051382">
    <property type="term" value="P:kinetochore assembly"/>
    <property type="evidence" value="ECO:0007669"/>
    <property type="project" value="InterPro"/>
</dbReference>
<feature type="region of interest" description="Disordered" evidence="5">
    <location>
        <begin position="1"/>
        <end position="33"/>
    </location>
</feature>